<sequence length="163" mass="18440">MVELSPVCQWRRGYCTFSAGSVSLHRRITNTQICNSRPCGEASGMGLPGRVAFFVPSSVPLCIWETGWERLGPYRRAYAPFPFFCPYFSFSICISPRFVVSLHRQRKHACVSFFHFSSPSLPPKPGNGVPSGLNEPMKRPLLDCRSAQTSFQVWPFWMIVWAG</sequence>
<comment type="caution">
    <text evidence="1">The sequence shown here is derived from an EMBL/GenBank/DDBJ whole genome shotgun (WGS) entry which is preliminary data.</text>
</comment>
<proteinExistence type="predicted"/>
<name>A0AAQ1ZJK5_9BACT</name>
<evidence type="ECO:0000313" key="2">
    <source>
        <dbReference type="Proteomes" id="UP000255283"/>
    </source>
</evidence>
<organism evidence="1 2">
    <name type="scientific">Segatella buccae</name>
    <dbReference type="NCBI Taxonomy" id="28126"/>
    <lineage>
        <taxon>Bacteria</taxon>
        <taxon>Pseudomonadati</taxon>
        <taxon>Bacteroidota</taxon>
        <taxon>Bacteroidia</taxon>
        <taxon>Bacteroidales</taxon>
        <taxon>Prevotellaceae</taxon>
        <taxon>Segatella</taxon>
    </lineage>
</organism>
<dbReference type="EMBL" id="UGTJ01000001">
    <property type="protein sequence ID" value="SUB80498.1"/>
    <property type="molecule type" value="Genomic_DNA"/>
</dbReference>
<evidence type="ECO:0000313" key="1">
    <source>
        <dbReference type="EMBL" id="SUB80498.1"/>
    </source>
</evidence>
<gene>
    <name evidence="1" type="ORF">NCTC13063_01783</name>
</gene>
<protein>
    <submittedName>
        <fullName evidence="1">Uncharacterized protein</fullName>
    </submittedName>
</protein>
<reference evidence="1 2" key="1">
    <citation type="submission" date="2018-06" db="EMBL/GenBank/DDBJ databases">
        <authorList>
            <consortium name="Pathogen Informatics"/>
            <person name="Doyle S."/>
        </authorList>
    </citation>
    <scope>NUCLEOTIDE SEQUENCE [LARGE SCALE GENOMIC DNA]</scope>
    <source>
        <strain evidence="1 2">NCTC13063</strain>
    </source>
</reference>
<accession>A0AAQ1ZJK5</accession>
<dbReference type="Proteomes" id="UP000255283">
    <property type="component" value="Unassembled WGS sequence"/>
</dbReference>
<dbReference type="AlphaFoldDB" id="A0AAQ1ZJK5"/>